<name>A0A219PW17_9VIRU</name>
<feature type="domain" description="SHSP" evidence="1">
    <location>
        <begin position="30"/>
        <end position="138"/>
    </location>
</feature>
<dbReference type="PROSITE" id="PS01031">
    <property type="entry name" value="SHSP"/>
    <property type="match status" value="1"/>
</dbReference>
<dbReference type="Gene3D" id="2.60.40.790">
    <property type="match status" value="1"/>
</dbReference>
<protein>
    <submittedName>
        <fullName evidence="2">Small heat shock protein Hsp20</fullName>
    </submittedName>
</protein>
<dbReference type="InterPro" id="IPR002068">
    <property type="entry name" value="A-crystallin/Hsp20_dom"/>
</dbReference>
<evidence type="ECO:0000313" key="2">
    <source>
        <dbReference type="EMBL" id="AMQ66419.1"/>
    </source>
</evidence>
<dbReference type="CDD" id="cd06464">
    <property type="entry name" value="ACD_sHsps-like"/>
    <property type="match status" value="1"/>
</dbReference>
<dbReference type="PANTHER" id="PTHR47062:SF2">
    <property type="entry name" value="SMALL HEAT SHOCK PROTEIN IBPB"/>
    <property type="match status" value="1"/>
</dbReference>
<evidence type="ECO:0000259" key="1">
    <source>
        <dbReference type="PROSITE" id="PS01031"/>
    </source>
</evidence>
<organism evidence="2">
    <name type="scientific">uncultured virus</name>
    <dbReference type="NCBI Taxonomy" id="340016"/>
    <lineage>
        <taxon>Viruses</taxon>
        <taxon>environmental samples</taxon>
    </lineage>
</organism>
<dbReference type="EMBL" id="KU756931">
    <property type="protein sequence ID" value="AMQ66419.1"/>
    <property type="molecule type" value="Genomic_DNA"/>
</dbReference>
<dbReference type="SUPFAM" id="SSF49764">
    <property type="entry name" value="HSP20-like chaperones"/>
    <property type="match status" value="1"/>
</dbReference>
<keyword evidence="2" id="KW-0346">Stress response</keyword>
<dbReference type="PANTHER" id="PTHR47062">
    <property type="match status" value="1"/>
</dbReference>
<dbReference type="InterPro" id="IPR008978">
    <property type="entry name" value="HSP20-like_chaperone"/>
</dbReference>
<dbReference type="Pfam" id="PF00011">
    <property type="entry name" value="HSP20"/>
    <property type="match status" value="1"/>
</dbReference>
<accession>A0A219PW17</accession>
<sequence length="138" mass="15495">MSTLFLNERSPFDILVRNLFQEAGKFSPLAHDTKVAHPVDVIEVPNGVQIDIACTGIPKEEIEIIVDGNNLKVNYEKSKVKEETKYLHRGIAKRSFNLGWKIDSKYDLSKAEANFINGLLKIDIPFAKGSAPRSLKIK</sequence>
<gene>
    <name evidence="2" type="primary">Hsp20</name>
</gene>
<reference evidence="2" key="1">
    <citation type="journal article" date="2017" name="ISME J.">
        <title>Novel chaperonins are prevalent in the virioplankton and demonstrate links to viral biology and ecology.</title>
        <authorList>
            <person name="Marine R.L."/>
            <person name="Nasko D.J."/>
            <person name="Wray J."/>
            <person name="Polson S.W."/>
            <person name="Wommack K.E."/>
        </authorList>
    </citation>
    <scope>NUCLEOTIDE SEQUENCE</scope>
</reference>
<proteinExistence type="predicted"/>